<protein>
    <submittedName>
        <fullName evidence="2">Uncharacterized protein</fullName>
    </submittedName>
</protein>
<sequence length="108" mass="11571">MDVDGEENVDEIALAGLMYNDTALVTAAGDVGNMDIDGEGSENAALEAGTDNTSSGLTTRPSEMPGPAALSLDDGEWVLQADEEIEENRWENFAFDSLRVSRRDISTM</sequence>
<evidence type="ECO:0000313" key="3">
    <source>
        <dbReference type="Proteomes" id="UP001190700"/>
    </source>
</evidence>
<dbReference type="EMBL" id="LGRX02014410">
    <property type="protein sequence ID" value="KAK3264681.1"/>
    <property type="molecule type" value="Genomic_DNA"/>
</dbReference>
<name>A0AAE0FT11_9CHLO</name>
<accession>A0AAE0FT11</accession>
<gene>
    <name evidence="2" type="ORF">CYMTET_26603</name>
</gene>
<keyword evidence="3" id="KW-1185">Reference proteome</keyword>
<dbReference type="AlphaFoldDB" id="A0AAE0FT11"/>
<feature type="region of interest" description="Disordered" evidence="1">
    <location>
        <begin position="31"/>
        <end position="65"/>
    </location>
</feature>
<dbReference type="Proteomes" id="UP001190700">
    <property type="component" value="Unassembled WGS sequence"/>
</dbReference>
<feature type="compositionally biased region" description="Polar residues" evidence="1">
    <location>
        <begin position="50"/>
        <end position="61"/>
    </location>
</feature>
<evidence type="ECO:0000313" key="2">
    <source>
        <dbReference type="EMBL" id="KAK3264681.1"/>
    </source>
</evidence>
<organism evidence="2 3">
    <name type="scientific">Cymbomonas tetramitiformis</name>
    <dbReference type="NCBI Taxonomy" id="36881"/>
    <lineage>
        <taxon>Eukaryota</taxon>
        <taxon>Viridiplantae</taxon>
        <taxon>Chlorophyta</taxon>
        <taxon>Pyramimonadophyceae</taxon>
        <taxon>Pyramimonadales</taxon>
        <taxon>Pyramimonadaceae</taxon>
        <taxon>Cymbomonas</taxon>
    </lineage>
</organism>
<proteinExistence type="predicted"/>
<reference evidence="2 3" key="1">
    <citation type="journal article" date="2015" name="Genome Biol. Evol.">
        <title>Comparative Genomics of a Bacterivorous Green Alga Reveals Evolutionary Causalities and Consequences of Phago-Mixotrophic Mode of Nutrition.</title>
        <authorList>
            <person name="Burns J.A."/>
            <person name="Paasch A."/>
            <person name="Narechania A."/>
            <person name="Kim E."/>
        </authorList>
    </citation>
    <scope>NUCLEOTIDE SEQUENCE [LARGE SCALE GENOMIC DNA]</scope>
    <source>
        <strain evidence="2 3">PLY_AMNH</strain>
    </source>
</reference>
<evidence type="ECO:0000256" key="1">
    <source>
        <dbReference type="SAM" id="MobiDB-lite"/>
    </source>
</evidence>
<comment type="caution">
    <text evidence="2">The sequence shown here is derived from an EMBL/GenBank/DDBJ whole genome shotgun (WGS) entry which is preliminary data.</text>
</comment>